<dbReference type="Gene3D" id="2.20.230.10">
    <property type="entry name" value="Resuscitation-promoting factor rpfb"/>
    <property type="match status" value="1"/>
</dbReference>
<dbReference type="SUPFAM" id="SSF54106">
    <property type="entry name" value="LysM domain"/>
    <property type="match status" value="1"/>
</dbReference>
<keyword evidence="2" id="KW-1133">Transmembrane helix</keyword>
<dbReference type="PANTHER" id="PTHR21666:SF270">
    <property type="entry name" value="MUREIN HYDROLASE ACTIVATOR ENVC"/>
    <property type="match status" value="1"/>
</dbReference>
<reference evidence="5 6" key="1">
    <citation type="submission" date="2016-11" db="EMBL/GenBank/DDBJ databases">
        <authorList>
            <person name="Jaros S."/>
            <person name="Januszkiewicz K."/>
            <person name="Wedrychowicz H."/>
        </authorList>
    </citation>
    <scope>NUCLEOTIDE SEQUENCE [LARGE SCALE GENOMIC DNA]</scope>
    <source>
        <strain evidence="5 6">IBRC-M 10683</strain>
    </source>
</reference>
<dbReference type="Gene3D" id="2.70.70.10">
    <property type="entry name" value="Glucose Permease (Domain IIA)"/>
    <property type="match status" value="1"/>
</dbReference>
<dbReference type="InterPro" id="IPR016047">
    <property type="entry name" value="M23ase_b-sheet_dom"/>
</dbReference>
<dbReference type="PANTHER" id="PTHR21666">
    <property type="entry name" value="PEPTIDASE-RELATED"/>
    <property type="match status" value="1"/>
</dbReference>
<feature type="domain" description="G5" evidence="3">
    <location>
        <begin position="284"/>
        <end position="364"/>
    </location>
</feature>
<feature type="domain" description="LysM" evidence="4">
    <location>
        <begin position="232"/>
        <end position="277"/>
    </location>
</feature>
<dbReference type="Pfam" id="PF01476">
    <property type="entry name" value="LysM"/>
    <property type="match status" value="1"/>
</dbReference>
<dbReference type="GO" id="GO:0004222">
    <property type="term" value="F:metalloendopeptidase activity"/>
    <property type="evidence" value="ECO:0007669"/>
    <property type="project" value="TreeGrafter"/>
</dbReference>
<gene>
    <name evidence="5" type="ORF">SAMN05216225_101114</name>
</gene>
<evidence type="ECO:0000259" key="4">
    <source>
        <dbReference type="PROSITE" id="PS51782"/>
    </source>
</evidence>
<dbReference type="PROSITE" id="PS51782">
    <property type="entry name" value="LYSM"/>
    <property type="match status" value="1"/>
</dbReference>
<keyword evidence="2" id="KW-0812">Transmembrane</keyword>
<dbReference type="InterPro" id="IPR011055">
    <property type="entry name" value="Dup_hybrid_motif"/>
</dbReference>
<keyword evidence="5" id="KW-0378">Hydrolase</keyword>
<keyword evidence="2" id="KW-0472">Membrane</keyword>
<dbReference type="STRING" id="930117.SAMN05216225_101114"/>
<evidence type="ECO:0000256" key="1">
    <source>
        <dbReference type="ARBA" id="ARBA00022729"/>
    </source>
</evidence>
<dbReference type="InterPro" id="IPR050570">
    <property type="entry name" value="Cell_wall_metabolism_enzyme"/>
</dbReference>
<dbReference type="EMBL" id="FQVW01000011">
    <property type="protein sequence ID" value="SHF97238.1"/>
    <property type="molecule type" value="Genomic_DNA"/>
</dbReference>
<dbReference type="PROSITE" id="PS51109">
    <property type="entry name" value="G5"/>
    <property type="match status" value="1"/>
</dbReference>
<dbReference type="InterPro" id="IPR036779">
    <property type="entry name" value="LysM_dom_sf"/>
</dbReference>
<dbReference type="SUPFAM" id="SSF51261">
    <property type="entry name" value="Duplicated hybrid motif"/>
    <property type="match status" value="1"/>
</dbReference>
<evidence type="ECO:0000313" key="5">
    <source>
        <dbReference type="EMBL" id="SHF97238.1"/>
    </source>
</evidence>
<dbReference type="InterPro" id="IPR018392">
    <property type="entry name" value="LysM"/>
</dbReference>
<proteinExistence type="predicted"/>
<dbReference type="CDD" id="cd12797">
    <property type="entry name" value="M23_peptidase"/>
    <property type="match status" value="1"/>
</dbReference>
<dbReference type="SMART" id="SM00257">
    <property type="entry name" value="LysM"/>
    <property type="match status" value="1"/>
</dbReference>
<dbReference type="Pfam" id="PF07501">
    <property type="entry name" value="G5"/>
    <property type="match status" value="1"/>
</dbReference>
<dbReference type="InterPro" id="IPR011098">
    <property type="entry name" value="G5_dom"/>
</dbReference>
<name>A0A1M5G0I3_9BACI</name>
<accession>A0A1M5G0I3</accession>
<keyword evidence="1" id="KW-0732">Signal</keyword>
<feature type="transmembrane region" description="Helical" evidence="2">
    <location>
        <begin position="21"/>
        <end position="38"/>
    </location>
</feature>
<evidence type="ECO:0000313" key="6">
    <source>
        <dbReference type="Proteomes" id="UP000183988"/>
    </source>
</evidence>
<dbReference type="Pfam" id="PF01551">
    <property type="entry name" value="Peptidase_M23"/>
    <property type="match status" value="1"/>
</dbReference>
<keyword evidence="6" id="KW-1185">Reference proteome</keyword>
<dbReference type="Gene3D" id="3.10.350.10">
    <property type="entry name" value="LysM domain"/>
    <property type="match status" value="1"/>
</dbReference>
<evidence type="ECO:0000256" key="2">
    <source>
        <dbReference type="SAM" id="Phobius"/>
    </source>
</evidence>
<sequence>MFQFKNRESNKNHKPNLVKKIALTTTLGMMITFGVVFAEETQGVQTVHHVYVDGKHLGEISDRSIVEEIIEKKIEAGKETYENVDVTVGEDISYVTELAFNPSFSNQQVSNRLEDLLSVKAEAVELKIDDETVGYFKDEVEAETTLQEYKLKYVDEEILEQLEAQSQADVEIDGPHIADEPKTTELAIGESTILDVTLSKEVSLSEEKVKPDEILSVEDGLKLLEKGTLTEEKHRVKEGEVLGKIATNYDLTLDELLELNPSLSEDSLLQIDQEINVTALKPFIDVIVIKEEKKAEEISYQTEVVESEELYKGDQKVRQNGSKGKKEVQYRIEIKNGQVADKEVIEEEVIKEPVNKVIVKGTKVIPSRGTGEFSWPTVGGYISSHVGQRWGRLHKGIDIARPSNRAILAADNGTVVEARYDGGFGNKVVINHNNGYKTVYAHLSSIKVRVGQTVPKGTTIGIMGSTGNSTGVHLHFELYKNGVLKNPLNYLY</sequence>
<protein>
    <submittedName>
        <fullName evidence="5">Murein DD-endopeptidase MepM and murein hydrolase activator NlpD, contain LysM domain</fullName>
    </submittedName>
</protein>
<dbReference type="RefSeq" id="WP_072889332.1">
    <property type="nucleotide sequence ID" value="NZ_FQVW01000011.1"/>
</dbReference>
<dbReference type="SMART" id="SM01208">
    <property type="entry name" value="G5"/>
    <property type="match status" value="1"/>
</dbReference>
<dbReference type="Proteomes" id="UP000183988">
    <property type="component" value="Unassembled WGS sequence"/>
</dbReference>
<dbReference type="AlphaFoldDB" id="A0A1M5G0I3"/>
<organism evidence="5 6">
    <name type="scientific">Ornithinibacillus halophilus</name>
    <dbReference type="NCBI Taxonomy" id="930117"/>
    <lineage>
        <taxon>Bacteria</taxon>
        <taxon>Bacillati</taxon>
        <taxon>Bacillota</taxon>
        <taxon>Bacilli</taxon>
        <taxon>Bacillales</taxon>
        <taxon>Bacillaceae</taxon>
        <taxon>Ornithinibacillus</taxon>
    </lineage>
</organism>
<evidence type="ECO:0000259" key="3">
    <source>
        <dbReference type="PROSITE" id="PS51109"/>
    </source>
</evidence>